<feature type="region of interest" description="Disordered" evidence="1">
    <location>
        <begin position="1"/>
        <end position="70"/>
    </location>
</feature>
<evidence type="ECO:0000256" key="1">
    <source>
        <dbReference type="SAM" id="MobiDB-lite"/>
    </source>
</evidence>
<sequence>MVEAEDPQPSQRQDIDSPGLSREARRGGGGTGWRRRADGQRWVARAVEQGGLRRSEGCSAEGGESMQKCE</sequence>
<comment type="caution">
    <text evidence="2">The sequence shown here is derived from an EMBL/GenBank/DDBJ whole genome shotgun (WGS) entry which is preliminary data.</text>
</comment>
<dbReference type="EMBL" id="VIBQ01000074">
    <property type="protein sequence ID" value="KAB8616643.1"/>
    <property type="molecule type" value="Genomic_DNA"/>
</dbReference>
<name>A0A5N6L352_9ROSI</name>
<gene>
    <name evidence="2" type="ORF">FH972_025978</name>
</gene>
<keyword evidence="3" id="KW-1185">Reference proteome</keyword>
<reference evidence="2 3" key="1">
    <citation type="submission" date="2019-06" db="EMBL/GenBank/DDBJ databases">
        <title>A chromosomal-level reference genome of Carpinus fangiana (Coryloideae, Betulaceae).</title>
        <authorList>
            <person name="Yang X."/>
            <person name="Wang Z."/>
            <person name="Zhang L."/>
            <person name="Hao G."/>
            <person name="Liu J."/>
            <person name="Yang Y."/>
        </authorList>
    </citation>
    <scope>NUCLEOTIDE SEQUENCE [LARGE SCALE GENOMIC DNA]</scope>
    <source>
        <strain evidence="2">Cfa_2016G</strain>
        <tissue evidence="2">Leaf</tissue>
    </source>
</reference>
<dbReference type="AlphaFoldDB" id="A0A5N6L352"/>
<evidence type="ECO:0000313" key="3">
    <source>
        <dbReference type="Proteomes" id="UP000327013"/>
    </source>
</evidence>
<organism evidence="2 3">
    <name type="scientific">Carpinus fangiana</name>
    <dbReference type="NCBI Taxonomy" id="176857"/>
    <lineage>
        <taxon>Eukaryota</taxon>
        <taxon>Viridiplantae</taxon>
        <taxon>Streptophyta</taxon>
        <taxon>Embryophyta</taxon>
        <taxon>Tracheophyta</taxon>
        <taxon>Spermatophyta</taxon>
        <taxon>Magnoliopsida</taxon>
        <taxon>eudicotyledons</taxon>
        <taxon>Gunneridae</taxon>
        <taxon>Pentapetalae</taxon>
        <taxon>rosids</taxon>
        <taxon>fabids</taxon>
        <taxon>Fagales</taxon>
        <taxon>Betulaceae</taxon>
        <taxon>Carpinus</taxon>
    </lineage>
</organism>
<protein>
    <submittedName>
        <fullName evidence="2">Uncharacterized protein</fullName>
    </submittedName>
</protein>
<dbReference type="Proteomes" id="UP000327013">
    <property type="component" value="Unassembled WGS sequence"/>
</dbReference>
<accession>A0A5N6L352</accession>
<proteinExistence type="predicted"/>
<evidence type="ECO:0000313" key="2">
    <source>
        <dbReference type="EMBL" id="KAB8616643.1"/>
    </source>
</evidence>